<name>A0A166GUS7_9AGAM</name>
<proteinExistence type="predicted"/>
<dbReference type="EMBL" id="KV417575">
    <property type="protein sequence ID" value="KZP18181.1"/>
    <property type="molecule type" value="Genomic_DNA"/>
</dbReference>
<dbReference type="OrthoDB" id="3253434at2759"/>
<evidence type="ECO:0000256" key="1">
    <source>
        <dbReference type="SAM" id="MobiDB-lite"/>
    </source>
</evidence>
<feature type="region of interest" description="Disordered" evidence="1">
    <location>
        <begin position="334"/>
        <end position="372"/>
    </location>
</feature>
<gene>
    <name evidence="2" type="ORF">FIBSPDRAFT_1028302</name>
    <name evidence="3" type="ORF">FIBSPDRAFT_1028306</name>
</gene>
<sequence length="454" mass="49984">MPPNRWTVDAPNGTAFHEIMVLPNLAPHLARPEHMGPFPRLSADVQGPDPQPADNETTPEPIPYHTAPERLFFISVTMNYTIPARGGARSMPKKSSETKSSTAVSVLSMSRCDFLRRVLQVHDLHQLFQPSDVSGFPVKISWPGSIGGKTNAPTIRDNSDFSTILDQLSRTKKAVNTLLVNFDMEYMEPFRSHSASAVIDPRLANFSPAGEMQNGPGIPRVDAYSDEAQLHGSIIVDIREEWKCEEHDGTCYRKDGSHYPANRWKLKSWAAAIVSINVSILTTPATPPPDLFTEDNARPSHSSKPSRGRNGPRPQSIDFSQLLGTILPGFVGAIQGSLQPPTTPHKRTRTSSTSPSPARQRQRLIPPSSPAPLAEDELRLCVNAFGKFKDIGQPVLDNIFDSLDSHGYTPDALEVVRIERIVELTHLAEGRAASFLKFAKGWSARVESKRAKAL</sequence>
<accession>A0A166GUS7</accession>
<protein>
    <submittedName>
        <fullName evidence="3">Uncharacterized protein</fullName>
    </submittedName>
</protein>
<dbReference type="AlphaFoldDB" id="A0A166GUS7"/>
<keyword evidence="4" id="KW-1185">Reference proteome</keyword>
<evidence type="ECO:0000313" key="4">
    <source>
        <dbReference type="Proteomes" id="UP000076532"/>
    </source>
</evidence>
<dbReference type="Proteomes" id="UP000076532">
    <property type="component" value="Unassembled WGS sequence"/>
</dbReference>
<evidence type="ECO:0000313" key="2">
    <source>
        <dbReference type="EMBL" id="KZP18181.1"/>
    </source>
</evidence>
<feature type="region of interest" description="Disordered" evidence="1">
    <location>
        <begin position="32"/>
        <end position="60"/>
    </location>
</feature>
<evidence type="ECO:0000313" key="3">
    <source>
        <dbReference type="EMBL" id="KZP18187.1"/>
    </source>
</evidence>
<reference evidence="3 4" key="1">
    <citation type="journal article" date="2016" name="Mol. Biol. Evol.">
        <title>Comparative Genomics of Early-Diverging Mushroom-Forming Fungi Provides Insights into the Origins of Lignocellulose Decay Capabilities.</title>
        <authorList>
            <person name="Nagy L.G."/>
            <person name="Riley R."/>
            <person name="Tritt A."/>
            <person name="Adam C."/>
            <person name="Daum C."/>
            <person name="Floudas D."/>
            <person name="Sun H."/>
            <person name="Yadav J.S."/>
            <person name="Pangilinan J."/>
            <person name="Larsson K.H."/>
            <person name="Matsuura K."/>
            <person name="Barry K."/>
            <person name="Labutti K."/>
            <person name="Kuo R."/>
            <person name="Ohm R.A."/>
            <person name="Bhattacharya S.S."/>
            <person name="Shirouzu T."/>
            <person name="Yoshinaga Y."/>
            <person name="Martin F.M."/>
            <person name="Grigoriev I.V."/>
            <person name="Hibbett D.S."/>
        </authorList>
    </citation>
    <scope>NUCLEOTIDE SEQUENCE [LARGE SCALE GENOMIC DNA]</scope>
    <source>
        <strain evidence="3 4">CBS 109695</strain>
    </source>
</reference>
<feature type="compositionally biased region" description="Low complexity" evidence="1">
    <location>
        <begin position="350"/>
        <end position="359"/>
    </location>
</feature>
<organism evidence="3 4">
    <name type="scientific">Athelia psychrophila</name>
    <dbReference type="NCBI Taxonomy" id="1759441"/>
    <lineage>
        <taxon>Eukaryota</taxon>
        <taxon>Fungi</taxon>
        <taxon>Dikarya</taxon>
        <taxon>Basidiomycota</taxon>
        <taxon>Agaricomycotina</taxon>
        <taxon>Agaricomycetes</taxon>
        <taxon>Agaricomycetidae</taxon>
        <taxon>Atheliales</taxon>
        <taxon>Atheliaceae</taxon>
        <taxon>Athelia</taxon>
    </lineage>
</organism>
<feature type="region of interest" description="Disordered" evidence="1">
    <location>
        <begin position="284"/>
        <end position="317"/>
    </location>
</feature>
<dbReference type="EMBL" id="KV417575">
    <property type="protein sequence ID" value="KZP18187.1"/>
    <property type="molecule type" value="Genomic_DNA"/>
</dbReference>